<proteinExistence type="predicted"/>
<dbReference type="PANTHER" id="PTHR42903">
    <property type="entry name" value="INNER MEMBRANE PROTEIN YCCF"/>
    <property type="match status" value="1"/>
</dbReference>
<sequence length="119" mass="12650">MSCLGNLLWFLFGGLWQGLGWGLAGVLWSITIVGIPIGRQCFKFASLAFFPFGKEVQYGGGAVSLLLNIVWLILSGLPLALGAAVNGLVLCCTIIGIPFGMQCFKLAKLALMPFGAEVR</sequence>
<dbReference type="EMBL" id="DVFI01000022">
    <property type="protein sequence ID" value="HIQ62255.1"/>
    <property type="molecule type" value="Genomic_DNA"/>
</dbReference>
<comment type="caution">
    <text evidence="3">The sequence shown here is derived from an EMBL/GenBank/DDBJ whole genome shotgun (WGS) entry which is preliminary data.</text>
</comment>
<reference evidence="3" key="1">
    <citation type="submission" date="2020-10" db="EMBL/GenBank/DDBJ databases">
        <authorList>
            <person name="Gilroy R."/>
        </authorList>
    </citation>
    <scope>NUCLEOTIDE SEQUENCE</scope>
    <source>
        <strain evidence="3">ChiHile30-977</strain>
    </source>
</reference>
<feature type="transmembrane region" description="Helical" evidence="1">
    <location>
        <begin position="15"/>
        <end position="35"/>
    </location>
</feature>
<dbReference type="PIRSF" id="PIRSF028777">
    <property type="entry name" value="UCP028777"/>
    <property type="match status" value="1"/>
</dbReference>
<keyword evidence="1" id="KW-0472">Membrane</keyword>
<dbReference type="Pfam" id="PF03733">
    <property type="entry name" value="YccF"/>
    <property type="match status" value="2"/>
</dbReference>
<feature type="transmembrane region" description="Helical" evidence="1">
    <location>
        <begin position="80"/>
        <end position="101"/>
    </location>
</feature>
<evidence type="ECO:0000313" key="3">
    <source>
        <dbReference type="EMBL" id="HIQ62255.1"/>
    </source>
</evidence>
<dbReference type="InterPro" id="IPR005185">
    <property type="entry name" value="YccF"/>
</dbReference>
<dbReference type="InterPro" id="IPR031308">
    <property type="entry name" value="UCP028777"/>
</dbReference>
<dbReference type="Proteomes" id="UP000886819">
    <property type="component" value="Unassembled WGS sequence"/>
</dbReference>
<dbReference type="AlphaFoldDB" id="A0A9D1CHZ3"/>
<evidence type="ECO:0000256" key="1">
    <source>
        <dbReference type="SAM" id="Phobius"/>
    </source>
</evidence>
<gene>
    <name evidence="3" type="ORF">IAA66_01550</name>
</gene>
<evidence type="ECO:0000313" key="4">
    <source>
        <dbReference type="Proteomes" id="UP000886819"/>
    </source>
</evidence>
<evidence type="ECO:0000259" key="2">
    <source>
        <dbReference type="Pfam" id="PF03733"/>
    </source>
</evidence>
<reference evidence="3" key="2">
    <citation type="journal article" date="2021" name="PeerJ">
        <title>Extensive microbial diversity within the chicken gut microbiome revealed by metagenomics and culture.</title>
        <authorList>
            <person name="Gilroy R."/>
            <person name="Ravi A."/>
            <person name="Getino M."/>
            <person name="Pursley I."/>
            <person name="Horton D.L."/>
            <person name="Alikhan N.F."/>
            <person name="Baker D."/>
            <person name="Gharbi K."/>
            <person name="Hall N."/>
            <person name="Watson M."/>
            <person name="Adriaenssens E.M."/>
            <person name="Foster-Nyarko E."/>
            <person name="Jarju S."/>
            <person name="Secka A."/>
            <person name="Antonio M."/>
            <person name="Oren A."/>
            <person name="Chaudhuri R.R."/>
            <person name="La Ragione R."/>
            <person name="Hildebrand F."/>
            <person name="Pallen M.J."/>
        </authorList>
    </citation>
    <scope>NUCLEOTIDE SEQUENCE</scope>
    <source>
        <strain evidence="3">ChiHile30-977</strain>
    </source>
</reference>
<dbReference type="InterPro" id="IPR052937">
    <property type="entry name" value="Inner_membrane_protein"/>
</dbReference>
<feature type="transmembrane region" description="Helical" evidence="1">
    <location>
        <begin position="56"/>
        <end position="74"/>
    </location>
</feature>
<feature type="domain" description="Inner membrane component" evidence="2">
    <location>
        <begin position="4"/>
        <end position="54"/>
    </location>
</feature>
<keyword evidence="1" id="KW-1133">Transmembrane helix</keyword>
<keyword evidence="1" id="KW-0812">Transmembrane</keyword>
<dbReference type="PANTHER" id="PTHR42903:SF1">
    <property type="entry name" value="INNER MEMBRANE PROTEIN YCCF"/>
    <property type="match status" value="1"/>
</dbReference>
<protein>
    <submittedName>
        <fullName evidence="3">YccF domain-containing protein</fullName>
    </submittedName>
</protein>
<organism evidence="3 4">
    <name type="scientific">Candidatus Avichristensenella intestinipullorum</name>
    <dbReference type="NCBI Taxonomy" id="2840693"/>
    <lineage>
        <taxon>Bacteria</taxon>
        <taxon>Bacillati</taxon>
        <taxon>Bacillota</taxon>
        <taxon>Clostridia</taxon>
        <taxon>Candidatus Avichristensenella</taxon>
    </lineage>
</organism>
<dbReference type="GO" id="GO:0005886">
    <property type="term" value="C:plasma membrane"/>
    <property type="evidence" value="ECO:0007669"/>
    <property type="project" value="TreeGrafter"/>
</dbReference>
<accession>A0A9D1CHZ3</accession>
<feature type="domain" description="Inner membrane component" evidence="2">
    <location>
        <begin position="66"/>
        <end position="115"/>
    </location>
</feature>
<name>A0A9D1CHZ3_9FIRM</name>
<dbReference type="NCBIfam" id="NF008740">
    <property type="entry name" value="PRK11770.1-2"/>
    <property type="match status" value="1"/>
</dbReference>